<dbReference type="HOGENOM" id="CLU_312650_0_0_1"/>
<feature type="region of interest" description="Disordered" evidence="4">
    <location>
        <begin position="798"/>
        <end position="831"/>
    </location>
</feature>
<feature type="compositionally biased region" description="Low complexity" evidence="4">
    <location>
        <begin position="297"/>
        <end position="327"/>
    </location>
</feature>
<dbReference type="InterPro" id="IPR048720">
    <property type="entry name" value="PROPPIN"/>
</dbReference>
<evidence type="ECO:0000256" key="2">
    <source>
        <dbReference type="ARBA" id="ARBA00022737"/>
    </source>
</evidence>
<organism evidence="5 6">
    <name type="scientific">Pseudozyma hubeiensis (strain SY62)</name>
    <name type="common">Yeast</name>
    <dbReference type="NCBI Taxonomy" id="1305764"/>
    <lineage>
        <taxon>Eukaryota</taxon>
        <taxon>Fungi</taxon>
        <taxon>Dikarya</taxon>
        <taxon>Basidiomycota</taxon>
        <taxon>Ustilaginomycotina</taxon>
        <taxon>Ustilaginomycetes</taxon>
        <taxon>Ustilaginales</taxon>
        <taxon>Ustilaginaceae</taxon>
        <taxon>Pseudozyma</taxon>
    </lineage>
</organism>
<evidence type="ECO:0000313" key="6">
    <source>
        <dbReference type="Proteomes" id="UP000014071"/>
    </source>
</evidence>
<accession>R9P249</accession>
<feature type="region of interest" description="Disordered" evidence="4">
    <location>
        <begin position="27"/>
        <end position="46"/>
    </location>
</feature>
<feature type="compositionally biased region" description="Low complexity" evidence="4">
    <location>
        <begin position="599"/>
        <end position="610"/>
    </location>
</feature>
<gene>
    <name evidence="5" type="ORF">PHSY_002884</name>
</gene>
<dbReference type="eggNOG" id="KOG2111">
    <property type="taxonomic scope" value="Eukaryota"/>
</dbReference>
<feature type="region of interest" description="Disordered" evidence="4">
    <location>
        <begin position="291"/>
        <end position="330"/>
    </location>
</feature>
<evidence type="ECO:0000256" key="3">
    <source>
        <dbReference type="ARBA" id="ARBA00025740"/>
    </source>
</evidence>
<reference evidence="6" key="1">
    <citation type="journal article" date="2013" name="Genome Announc.">
        <title>Draft genome sequence of the basidiomycetous yeast-like fungus Pseudozyma hubeiensis SY62, which produces an abundant amount of the biosurfactant mannosylerythritol lipids.</title>
        <authorList>
            <person name="Konishi M."/>
            <person name="Hatada Y."/>
            <person name="Horiuchi J."/>
        </authorList>
    </citation>
    <scope>NUCLEOTIDE SEQUENCE [LARGE SCALE GENOMIC DNA]</scope>
    <source>
        <strain evidence="6">SY62</strain>
    </source>
</reference>
<evidence type="ECO:0000256" key="1">
    <source>
        <dbReference type="ARBA" id="ARBA00022574"/>
    </source>
</evidence>
<name>R9P249_PSEHS</name>
<evidence type="ECO:0000256" key="4">
    <source>
        <dbReference type="SAM" id="MobiDB-lite"/>
    </source>
</evidence>
<dbReference type="SMART" id="SM00320">
    <property type="entry name" value="WD40"/>
    <property type="match status" value="2"/>
</dbReference>
<feature type="region of interest" description="Disordered" evidence="4">
    <location>
        <begin position="208"/>
        <end position="260"/>
    </location>
</feature>
<comment type="similarity">
    <text evidence="3">Belongs to the WD repeat PROPPIN family.</text>
</comment>
<dbReference type="GeneID" id="24108175"/>
<dbReference type="PANTHER" id="PTHR11227">
    <property type="entry name" value="WD-REPEAT PROTEIN INTERACTING WITH PHOSPHOINOSIDES WIPI -RELATED"/>
    <property type="match status" value="1"/>
</dbReference>
<proteinExistence type="inferred from homology"/>
<dbReference type="InterPro" id="IPR001680">
    <property type="entry name" value="WD40_rpt"/>
</dbReference>
<protein>
    <submittedName>
        <fullName evidence="5">Uncharacterized protein</fullName>
    </submittedName>
</protein>
<feature type="region of interest" description="Disordered" evidence="4">
    <location>
        <begin position="589"/>
        <end position="616"/>
    </location>
</feature>
<dbReference type="Pfam" id="PF00400">
    <property type="entry name" value="WD40"/>
    <property type="match status" value="2"/>
</dbReference>
<feature type="compositionally biased region" description="Low complexity" evidence="4">
    <location>
        <begin position="32"/>
        <end position="46"/>
    </location>
</feature>
<dbReference type="STRING" id="1305764.R9P249"/>
<dbReference type="RefSeq" id="XP_012188896.1">
    <property type="nucleotide sequence ID" value="XM_012333506.1"/>
</dbReference>
<keyword evidence="6" id="KW-1185">Reference proteome</keyword>
<evidence type="ECO:0000313" key="5">
    <source>
        <dbReference type="EMBL" id="GAC95309.1"/>
    </source>
</evidence>
<dbReference type="InterPro" id="IPR015943">
    <property type="entry name" value="WD40/YVTN_repeat-like_dom_sf"/>
</dbReference>
<dbReference type="AlphaFoldDB" id="R9P249"/>
<dbReference type="OrthoDB" id="1667587at2759"/>
<dbReference type="Proteomes" id="UP000014071">
    <property type="component" value="Unassembled WGS sequence"/>
</dbReference>
<keyword evidence="2" id="KW-0677">Repeat</keyword>
<sequence>MHLPRHTIESHASVPLFRHASFCSPDPTNLRSSSTSGPAPTGAAASASINELTQPAIFSCASQNGFMVSQTDPLKLVVNRSWSASQGGLSHAVPVQHTSLLLLVGGGRVPRFSPNKVILWDEAAEYTAKPSASTSRDADSDDDQDDVGSVSSRRASTIFSAGSEFDAYAKPASDDSENVEGAVRTHGLPASSVGHVSTSSLIDDADFHHTSMPIADPDITKRGHTSPNSLDRSFGESSPGTGCFQASSDPNASKDSASSSTMAEDSIARLSSSFQSNSILSSSANLADPFSEEDLHSAGSAQPASRRSSSAVSSHPINSGSISSSNPLPLRATGPAITPAGVFFNESSRQTGVGLVDSVSSMATTATDATAKAKPTIMHGREIAELEFSQVVRGIYATSVHFGTDIHKTQAWKGKGRAAIGSASSSKPSSLPFSVVLLVILDSKAVVFELSPPAKTPGLDGTAARSNWTIQKRTAVQTYKNPRGLGSIAPHYGSPSATSPKHASVVVAVPGRQKGHVQLLHIRPQSLVNPVNLPLLSNTASSHGAASIIVAHESSLAAITLSPDARFLATASSKGTLIRIWANSLGADAESSARHDRTSASASPSSTPGRTGFGAKLTRQLRRGTDPATILSIAFSPDASLVAAASDKGTVHVYLLDDRALTAHSNTVDSEKRSSTSSSRTATFGRAAAQYLPSGIGNLAGQIPSSVLPQYLKSEWSSAQFRIPLKSFGASSRHYNDAPSMTDGGGGQAASLSKRTGTDKSTEGAWAQMRSRIGDIRKGEPSVEESIFLCWVIEASTSTDRSTNPPKRFATGDLPARSSKPRSRAESDRSGHIVDATSTVAEQLRLIALTTSGGWYKLAVLLPNMQPETDASGSTVLDMYRRDASSHSKQTNALECHLVEYRPIAALLDGWTA</sequence>
<dbReference type="GO" id="GO:0005737">
    <property type="term" value="C:cytoplasm"/>
    <property type="evidence" value="ECO:0007669"/>
    <property type="project" value="UniProtKB-ARBA"/>
</dbReference>
<feature type="compositionally biased region" description="Polar residues" evidence="4">
    <location>
        <begin position="225"/>
        <end position="260"/>
    </location>
</feature>
<feature type="region of interest" description="Disordered" evidence="4">
    <location>
        <begin position="128"/>
        <end position="153"/>
    </location>
</feature>
<dbReference type="EMBL" id="DF238793">
    <property type="protein sequence ID" value="GAC95309.1"/>
    <property type="molecule type" value="Genomic_DNA"/>
</dbReference>
<dbReference type="InterPro" id="IPR036322">
    <property type="entry name" value="WD40_repeat_dom_sf"/>
</dbReference>
<dbReference type="SUPFAM" id="SSF50978">
    <property type="entry name" value="WD40 repeat-like"/>
    <property type="match status" value="1"/>
</dbReference>
<feature type="region of interest" description="Disordered" evidence="4">
    <location>
        <begin position="736"/>
        <end position="765"/>
    </location>
</feature>
<dbReference type="Gene3D" id="2.130.10.10">
    <property type="entry name" value="YVTN repeat-like/Quinoprotein amine dehydrogenase"/>
    <property type="match status" value="1"/>
</dbReference>
<keyword evidence="1" id="KW-0853">WD repeat</keyword>